<dbReference type="Gene3D" id="1.10.3210.10">
    <property type="entry name" value="Hypothetical protein af1432"/>
    <property type="match status" value="1"/>
</dbReference>
<organism evidence="1 2">
    <name type="scientific">Acetobacterium paludosum</name>
    <dbReference type="NCBI Taxonomy" id="52693"/>
    <lineage>
        <taxon>Bacteria</taxon>
        <taxon>Bacillati</taxon>
        <taxon>Bacillota</taxon>
        <taxon>Clostridia</taxon>
        <taxon>Eubacteriales</taxon>
        <taxon>Eubacteriaceae</taxon>
        <taxon>Acetobacterium</taxon>
    </lineage>
</organism>
<dbReference type="OrthoDB" id="360187at2"/>
<gene>
    <name evidence="1" type="ORF">GH810_08140</name>
</gene>
<dbReference type="Proteomes" id="UP000616595">
    <property type="component" value="Unassembled WGS sequence"/>
</dbReference>
<name>A0A923HTC8_9FIRM</name>
<sequence>MEAKKYYEEFETIVGDILTHSEFQKLKNIEHHGNGLYEHSVAVGYYSYRVAKVLGMDYKSVARGATLHDFFTESWQGQKKNSKGIKRIKEMHGFSHPKTALINAEKYFDIDERQADMIVKHMFPLTPIPPMHMGGWIVTAVDKCVATRELVFVNMRPIERLKSLILKAS</sequence>
<reference evidence="1" key="2">
    <citation type="submission" date="2020-10" db="EMBL/GenBank/DDBJ databases">
        <title>Comparative genomics of the Acetobacterium genus.</title>
        <authorList>
            <person name="Marshall C."/>
            <person name="May H."/>
            <person name="Norman S."/>
        </authorList>
    </citation>
    <scope>NUCLEOTIDE SEQUENCE</scope>
    <source>
        <strain evidence="1">DER-2019</strain>
    </source>
</reference>
<protein>
    <submittedName>
        <fullName evidence="1">Phosphohydrolase</fullName>
    </submittedName>
</protein>
<dbReference type="RefSeq" id="WP_148567744.1">
    <property type="nucleotide sequence ID" value="NZ_RXYA01000012.1"/>
</dbReference>
<keyword evidence="2" id="KW-1185">Reference proteome</keyword>
<comment type="caution">
    <text evidence="1">The sequence shown here is derived from an EMBL/GenBank/DDBJ whole genome shotgun (WGS) entry which is preliminary data.</text>
</comment>
<evidence type="ECO:0000313" key="2">
    <source>
        <dbReference type="Proteomes" id="UP000616595"/>
    </source>
</evidence>
<reference evidence="1" key="1">
    <citation type="submission" date="2019-10" db="EMBL/GenBank/DDBJ databases">
        <authorList>
            <person name="Ross D.E."/>
            <person name="Gulliver D."/>
        </authorList>
    </citation>
    <scope>NUCLEOTIDE SEQUENCE</scope>
    <source>
        <strain evidence="1">DER-2019</strain>
    </source>
</reference>
<dbReference type="EMBL" id="WJBD01000008">
    <property type="protein sequence ID" value="MBC3888278.1"/>
    <property type="molecule type" value="Genomic_DNA"/>
</dbReference>
<dbReference type="SUPFAM" id="SSF109604">
    <property type="entry name" value="HD-domain/PDEase-like"/>
    <property type="match status" value="1"/>
</dbReference>
<proteinExistence type="predicted"/>
<dbReference type="AlphaFoldDB" id="A0A923HTC8"/>
<accession>A0A923HTC8</accession>
<evidence type="ECO:0000313" key="1">
    <source>
        <dbReference type="EMBL" id="MBC3888278.1"/>
    </source>
</evidence>